<keyword evidence="4" id="KW-1185">Reference proteome</keyword>
<dbReference type="CDD" id="cd02423">
    <property type="entry name" value="Peptidase_C39G"/>
    <property type="match status" value="1"/>
</dbReference>
<keyword evidence="1" id="KW-0732">Signal</keyword>
<dbReference type="PROSITE" id="PS50990">
    <property type="entry name" value="PEPTIDASE_C39"/>
    <property type="match status" value="1"/>
</dbReference>
<dbReference type="GO" id="GO:0008233">
    <property type="term" value="F:peptidase activity"/>
    <property type="evidence" value="ECO:0007669"/>
    <property type="project" value="InterPro"/>
</dbReference>
<reference evidence="3 4" key="1">
    <citation type="submission" date="2017-10" db="EMBL/GenBank/DDBJ databases">
        <title>Massilia psychrophilum sp. nov., a novel purple-pigmented bacterium isolated from Tianshan glacier, Xinjiang Municipality, China.</title>
        <authorList>
            <person name="Wang H."/>
        </authorList>
    </citation>
    <scope>NUCLEOTIDE SEQUENCE [LARGE SCALE GENOMIC DNA]</scope>
    <source>
        <strain evidence="3 4">JCM 30074</strain>
    </source>
</reference>
<sequence length="230" mass="25438">MMNHKRRLTLGLTLLLAQPFQAVHAIELAGASGMRMVLPLKTLKQVRFDATVRQQYDFSCGSAALATLLTHHYGMRVSEQEAFEQMYQNGDQAMIRQQGFSLLDMQRFLATRGLRGDGFELPLEKLAESKLPAIVLVADKGYNHFVVIKGVADGRVLLGDPSSGARSVPLEQFHQMWTSKLLFVIHGYKGDVAFNRSADWRVAPMAPLAEGLARASLDHVGLPKFGPGDF</sequence>
<dbReference type="GO" id="GO:0005524">
    <property type="term" value="F:ATP binding"/>
    <property type="evidence" value="ECO:0007669"/>
    <property type="project" value="InterPro"/>
</dbReference>
<dbReference type="OrthoDB" id="13401at2"/>
<dbReference type="Pfam" id="PF03412">
    <property type="entry name" value="Peptidase_C39"/>
    <property type="match status" value="1"/>
</dbReference>
<feature type="domain" description="Peptidase C39" evidence="2">
    <location>
        <begin position="54"/>
        <end position="184"/>
    </location>
</feature>
<dbReference type="Gene3D" id="3.90.70.10">
    <property type="entry name" value="Cysteine proteinases"/>
    <property type="match status" value="1"/>
</dbReference>
<dbReference type="GO" id="GO:0016020">
    <property type="term" value="C:membrane"/>
    <property type="evidence" value="ECO:0007669"/>
    <property type="project" value="InterPro"/>
</dbReference>
<feature type="chain" id="PRO_5013701478" evidence="1">
    <location>
        <begin position="26"/>
        <end position="230"/>
    </location>
</feature>
<evidence type="ECO:0000313" key="4">
    <source>
        <dbReference type="Proteomes" id="UP000230390"/>
    </source>
</evidence>
<protein>
    <submittedName>
        <fullName evidence="3">Peptidase C39</fullName>
    </submittedName>
</protein>
<accession>A0A2G8TAN6</accession>
<comment type="caution">
    <text evidence="3">The sequence shown here is derived from an EMBL/GenBank/DDBJ whole genome shotgun (WGS) entry which is preliminary data.</text>
</comment>
<proteinExistence type="predicted"/>
<organism evidence="3 4">
    <name type="scientific">Massilia eurypsychrophila</name>
    <dbReference type="NCBI Taxonomy" id="1485217"/>
    <lineage>
        <taxon>Bacteria</taxon>
        <taxon>Pseudomonadati</taxon>
        <taxon>Pseudomonadota</taxon>
        <taxon>Betaproteobacteria</taxon>
        <taxon>Burkholderiales</taxon>
        <taxon>Oxalobacteraceae</taxon>
        <taxon>Telluria group</taxon>
        <taxon>Massilia</taxon>
    </lineage>
</organism>
<dbReference type="AlphaFoldDB" id="A0A2G8TAN6"/>
<dbReference type="EMBL" id="PDOC01000017">
    <property type="protein sequence ID" value="PIL43101.1"/>
    <property type="molecule type" value="Genomic_DNA"/>
</dbReference>
<dbReference type="GO" id="GO:0006508">
    <property type="term" value="P:proteolysis"/>
    <property type="evidence" value="ECO:0007669"/>
    <property type="project" value="InterPro"/>
</dbReference>
<name>A0A2G8TAN6_9BURK</name>
<evidence type="ECO:0000313" key="3">
    <source>
        <dbReference type="EMBL" id="PIL43101.1"/>
    </source>
</evidence>
<feature type="signal peptide" evidence="1">
    <location>
        <begin position="1"/>
        <end position="25"/>
    </location>
</feature>
<dbReference type="InterPro" id="IPR005074">
    <property type="entry name" value="Peptidase_C39"/>
</dbReference>
<evidence type="ECO:0000259" key="2">
    <source>
        <dbReference type="PROSITE" id="PS50990"/>
    </source>
</evidence>
<dbReference type="Proteomes" id="UP000230390">
    <property type="component" value="Unassembled WGS sequence"/>
</dbReference>
<evidence type="ECO:0000256" key="1">
    <source>
        <dbReference type="SAM" id="SignalP"/>
    </source>
</evidence>
<gene>
    <name evidence="3" type="ORF">CR105_21330</name>
</gene>